<keyword evidence="2" id="KW-1133">Transmembrane helix</keyword>
<dbReference type="OrthoDB" id="294702at2759"/>
<protein>
    <recommendedName>
        <fullName evidence="3">AB hydrolase-1 domain-containing protein</fullName>
    </recommendedName>
</protein>
<evidence type="ECO:0000313" key="5">
    <source>
        <dbReference type="Proteomes" id="UP000241394"/>
    </source>
</evidence>
<evidence type="ECO:0000256" key="1">
    <source>
        <dbReference type="SAM" id="MobiDB-lite"/>
    </source>
</evidence>
<dbReference type="Gene3D" id="3.40.50.1820">
    <property type="entry name" value="alpha/beta hydrolase"/>
    <property type="match status" value="1"/>
</dbReference>
<dbReference type="EMBL" id="NKQK01000028">
    <property type="protein sequence ID" value="PSR86493.1"/>
    <property type="molecule type" value="Genomic_DNA"/>
</dbReference>
<dbReference type="InParanoid" id="A0A2R6P7B5"/>
<dbReference type="STRING" id="1590841.A0A2R6P7B5"/>
<dbReference type="OMA" id="NMAIFCP"/>
<reference evidence="4 5" key="1">
    <citation type="submission" date="2017-07" db="EMBL/GenBank/DDBJ databases">
        <title>An improved, manually edited Actinidia chinensis var. chinensis (kiwifruit) genome highlights the challenges associated with draft genomes and gene prediction in plants.</title>
        <authorList>
            <person name="Pilkington S."/>
            <person name="Crowhurst R."/>
            <person name="Hilario E."/>
            <person name="Nardozza S."/>
            <person name="Fraser L."/>
            <person name="Peng Y."/>
            <person name="Gunaseelan K."/>
            <person name="Simpson R."/>
            <person name="Tahir J."/>
            <person name="Deroles S."/>
            <person name="Templeton K."/>
            <person name="Luo Z."/>
            <person name="Davy M."/>
            <person name="Cheng C."/>
            <person name="Mcneilage M."/>
            <person name="Scaglione D."/>
            <person name="Liu Y."/>
            <person name="Zhang Q."/>
            <person name="Datson P."/>
            <person name="De Silva N."/>
            <person name="Gardiner S."/>
            <person name="Bassett H."/>
            <person name="Chagne D."/>
            <person name="Mccallum J."/>
            <person name="Dzierzon H."/>
            <person name="Deng C."/>
            <person name="Wang Y.-Y."/>
            <person name="Barron N."/>
            <person name="Manako K."/>
            <person name="Bowen J."/>
            <person name="Foster T."/>
            <person name="Erridge Z."/>
            <person name="Tiffin H."/>
            <person name="Waite C."/>
            <person name="Davies K."/>
            <person name="Grierson E."/>
            <person name="Laing W."/>
            <person name="Kirk R."/>
            <person name="Chen X."/>
            <person name="Wood M."/>
            <person name="Montefiori M."/>
            <person name="Brummell D."/>
            <person name="Schwinn K."/>
            <person name="Catanach A."/>
            <person name="Fullerton C."/>
            <person name="Li D."/>
            <person name="Meiyalaghan S."/>
            <person name="Nieuwenhuizen N."/>
            <person name="Read N."/>
            <person name="Prakash R."/>
            <person name="Hunter D."/>
            <person name="Zhang H."/>
            <person name="Mckenzie M."/>
            <person name="Knabel M."/>
            <person name="Harris A."/>
            <person name="Allan A."/>
            <person name="Chen A."/>
            <person name="Janssen B."/>
            <person name="Plunkett B."/>
            <person name="Dwamena C."/>
            <person name="Voogd C."/>
            <person name="Leif D."/>
            <person name="Lafferty D."/>
            <person name="Souleyre E."/>
            <person name="Varkonyi-Gasic E."/>
            <person name="Gambi F."/>
            <person name="Hanley J."/>
            <person name="Yao J.-L."/>
            <person name="Cheung J."/>
            <person name="David K."/>
            <person name="Warren B."/>
            <person name="Marsh K."/>
            <person name="Snowden K."/>
            <person name="Lin-Wang K."/>
            <person name="Brian L."/>
            <person name="Martinez-Sanchez M."/>
            <person name="Wang M."/>
            <person name="Ileperuma N."/>
            <person name="Macnee N."/>
            <person name="Campin R."/>
            <person name="Mcatee P."/>
            <person name="Drummond R."/>
            <person name="Espley R."/>
            <person name="Ireland H."/>
            <person name="Wu R."/>
            <person name="Atkinson R."/>
            <person name="Karunairetnam S."/>
            <person name="Bulley S."/>
            <person name="Chunkath S."/>
            <person name="Hanley Z."/>
            <person name="Storey R."/>
            <person name="Thrimawithana A."/>
            <person name="Thomson S."/>
            <person name="David C."/>
            <person name="Testolin R."/>
        </authorList>
    </citation>
    <scope>NUCLEOTIDE SEQUENCE [LARGE SCALE GENOMIC DNA]</scope>
    <source>
        <strain evidence="5">cv. Red5</strain>
        <tissue evidence="4">Young leaf</tissue>
    </source>
</reference>
<dbReference type="Pfam" id="PF12697">
    <property type="entry name" value="Abhydrolase_6"/>
    <property type="match status" value="1"/>
</dbReference>
<dbReference type="SUPFAM" id="SSF53474">
    <property type="entry name" value="alpha/beta-Hydrolases"/>
    <property type="match status" value="1"/>
</dbReference>
<dbReference type="GO" id="GO:0016787">
    <property type="term" value="F:hydrolase activity"/>
    <property type="evidence" value="ECO:0007669"/>
    <property type="project" value="UniProtKB-ARBA"/>
</dbReference>
<dbReference type="InterPro" id="IPR029058">
    <property type="entry name" value="AB_hydrolase_fold"/>
</dbReference>
<name>A0A2R6P7B5_ACTCC</name>
<gene>
    <name evidence="4" type="ORF">CEY00_Acc32115</name>
</gene>
<keyword evidence="5" id="KW-1185">Reference proteome</keyword>
<dbReference type="PANTHER" id="PTHR45763:SF21">
    <property type="entry name" value="ALPHA_BETA-HYDROLASES SUPERFAMILY PROTEIN"/>
    <property type="match status" value="1"/>
</dbReference>
<feature type="transmembrane region" description="Helical" evidence="2">
    <location>
        <begin position="29"/>
        <end position="51"/>
    </location>
</feature>
<evidence type="ECO:0000259" key="3">
    <source>
        <dbReference type="Pfam" id="PF12697"/>
    </source>
</evidence>
<dbReference type="Proteomes" id="UP000241394">
    <property type="component" value="Chromosome LG28"/>
</dbReference>
<dbReference type="FunFam" id="3.40.50.1820:FF:000270">
    <property type="entry name" value="Alpha/beta-Hydrolases superfamily protein"/>
    <property type="match status" value="1"/>
</dbReference>
<dbReference type="Gramene" id="PSR86493">
    <property type="protein sequence ID" value="PSR86493"/>
    <property type="gene ID" value="CEY00_Acc32115"/>
</dbReference>
<evidence type="ECO:0000256" key="2">
    <source>
        <dbReference type="SAM" id="Phobius"/>
    </source>
</evidence>
<reference evidence="5" key="2">
    <citation type="journal article" date="2018" name="BMC Genomics">
        <title>A manually annotated Actinidia chinensis var. chinensis (kiwifruit) genome highlights the challenges associated with draft genomes and gene prediction in plants.</title>
        <authorList>
            <person name="Pilkington S.M."/>
            <person name="Crowhurst R."/>
            <person name="Hilario E."/>
            <person name="Nardozza S."/>
            <person name="Fraser L."/>
            <person name="Peng Y."/>
            <person name="Gunaseelan K."/>
            <person name="Simpson R."/>
            <person name="Tahir J."/>
            <person name="Deroles S.C."/>
            <person name="Templeton K."/>
            <person name="Luo Z."/>
            <person name="Davy M."/>
            <person name="Cheng C."/>
            <person name="McNeilage M."/>
            <person name="Scaglione D."/>
            <person name="Liu Y."/>
            <person name="Zhang Q."/>
            <person name="Datson P."/>
            <person name="De Silva N."/>
            <person name="Gardiner S.E."/>
            <person name="Bassett H."/>
            <person name="Chagne D."/>
            <person name="McCallum J."/>
            <person name="Dzierzon H."/>
            <person name="Deng C."/>
            <person name="Wang Y.Y."/>
            <person name="Barron L."/>
            <person name="Manako K."/>
            <person name="Bowen J."/>
            <person name="Foster T.M."/>
            <person name="Erridge Z.A."/>
            <person name="Tiffin H."/>
            <person name="Waite C.N."/>
            <person name="Davies K.M."/>
            <person name="Grierson E.P."/>
            <person name="Laing W.A."/>
            <person name="Kirk R."/>
            <person name="Chen X."/>
            <person name="Wood M."/>
            <person name="Montefiori M."/>
            <person name="Brummell D.A."/>
            <person name="Schwinn K.E."/>
            <person name="Catanach A."/>
            <person name="Fullerton C."/>
            <person name="Li D."/>
            <person name="Meiyalaghan S."/>
            <person name="Nieuwenhuizen N."/>
            <person name="Read N."/>
            <person name="Prakash R."/>
            <person name="Hunter D."/>
            <person name="Zhang H."/>
            <person name="McKenzie M."/>
            <person name="Knabel M."/>
            <person name="Harris A."/>
            <person name="Allan A.C."/>
            <person name="Gleave A."/>
            <person name="Chen A."/>
            <person name="Janssen B.J."/>
            <person name="Plunkett B."/>
            <person name="Ampomah-Dwamena C."/>
            <person name="Voogd C."/>
            <person name="Leif D."/>
            <person name="Lafferty D."/>
            <person name="Souleyre E.J.F."/>
            <person name="Varkonyi-Gasic E."/>
            <person name="Gambi F."/>
            <person name="Hanley J."/>
            <person name="Yao J.L."/>
            <person name="Cheung J."/>
            <person name="David K.M."/>
            <person name="Warren B."/>
            <person name="Marsh K."/>
            <person name="Snowden K.C."/>
            <person name="Lin-Wang K."/>
            <person name="Brian L."/>
            <person name="Martinez-Sanchez M."/>
            <person name="Wang M."/>
            <person name="Ileperuma N."/>
            <person name="Macnee N."/>
            <person name="Campin R."/>
            <person name="McAtee P."/>
            <person name="Drummond R.S.M."/>
            <person name="Espley R.V."/>
            <person name="Ireland H.S."/>
            <person name="Wu R."/>
            <person name="Atkinson R.G."/>
            <person name="Karunairetnam S."/>
            <person name="Bulley S."/>
            <person name="Chunkath S."/>
            <person name="Hanley Z."/>
            <person name="Storey R."/>
            <person name="Thrimawithana A.H."/>
            <person name="Thomson S."/>
            <person name="David C."/>
            <person name="Testolin R."/>
            <person name="Huang H."/>
            <person name="Hellens R.P."/>
            <person name="Schaffer R.J."/>
        </authorList>
    </citation>
    <scope>NUCLEOTIDE SEQUENCE [LARGE SCALE GENOMIC DNA]</scope>
    <source>
        <strain evidence="5">cv. Red5</strain>
    </source>
</reference>
<proteinExistence type="predicted"/>
<dbReference type="PANTHER" id="PTHR45763">
    <property type="entry name" value="HYDROLASE, ALPHA/BETA FOLD FAMILY PROTEIN, EXPRESSED-RELATED"/>
    <property type="match status" value="1"/>
</dbReference>
<dbReference type="AlphaFoldDB" id="A0A2R6P7B5"/>
<keyword evidence="2" id="KW-0472">Membrane</keyword>
<feature type="region of interest" description="Disordered" evidence="1">
    <location>
        <begin position="1"/>
        <end position="24"/>
    </location>
</feature>
<dbReference type="InterPro" id="IPR000073">
    <property type="entry name" value="AB_hydrolase_1"/>
</dbReference>
<accession>A0A2R6P7B5</accession>
<dbReference type="FunCoup" id="A0A2R6P7B5">
    <property type="interactions" value="3"/>
</dbReference>
<sequence length="372" mass="42131">MVGAQNKKISAASARAHTRKSKQTTSLKLAPKMIVQVTVALTAGLLGWAYLAIKPPPPKVCGSPGGPPVTSPRVQLSDGRHLSYKEKGVPKEESRFKIIVIHGFDSSKDLDLPVSQELIEELQIYFLFFDRAGYGESDPNPKRSVKSEAFDIQELADKLHIGSRFYVIGLSIGAYAVWSCLKYIPHRLSGASLVVPLVNYWWSCVPADLSKAAFKTLAGQDQWTFRVAHYAPWLFQWWMTQKWFPSLSIMAGNMSIFCPQDLDVLKKLSTTPSVGQEKIRQQGVYESLYRDILAGYAKWEFDPLDITNPFPENEGSVHIWQGYEDRIIPFRVNRYISEKLPWIRYHEVPDAGHLLIYNSNLSEAILRELLCR</sequence>
<comment type="caution">
    <text evidence="4">The sequence shown here is derived from an EMBL/GenBank/DDBJ whole genome shotgun (WGS) entry which is preliminary data.</text>
</comment>
<organism evidence="4 5">
    <name type="scientific">Actinidia chinensis var. chinensis</name>
    <name type="common">Chinese soft-hair kiwi</name>
    <dbReference type="NCBI Taxonomy" id="1590841"/>
    <lineage>
        <taxon>Eukaryota</taxon>
        <taxon>Viridiplantae</taxon>
        <taxon>Streptophyta</taxon>
        <taxon>Embryophyta</taxon>
        <taxon>Tracheophyta</taxon>
        <taxon>Spermatophyta</taxon>
        <taxon>Magnoliopsida</taxon>
        <taxon>eudicotyledons</taxon>
        <taxon>Gunneridae</taxon>
        <taxon>Pentapetalae</taxon>
        <taxon>asterids</taxon>
        <taxon>Ericales</taxon>
        <taxon>Actinidiaceae</taxon>
        <taxon>Actinidia</taxon>
    </lineage>
</organism>
<evidence type="ECO:0000313" key="4">
    <source>
        <dbReference type="EMBL" id="PSR86493.1"/>
    </source>
</evidence>
<keyword evidence="2" id="KW-0812">Transmembrane</keyword>
<feature type="domain" description="AB hydrolase-1" evidence="3">
    <location>
        <begin position="98"/>
        <end position="357"/>
    </location>
</feature>